<feature type="transmembrane region" description="Helical" evidence="2">
    <location>
        <begin position="133"/>
        <end position="154"/>
    </location>
</feature>
<protein>
    <recommendedName>
        <fullName evidence="5">SMODS and SLOG-associating 2TM effector domain-containing protein</fullName>
    </recommendedName>
</protein>
<keyword evidence="2" id="KW-0472">Membrane</keyword>
<name>A0ABS2L5W8_9MICO</name>
<evidence type="ECO:0008006" key="5">
    <source>
        <dbReference type="Google" id="ProtNLM"/>
    </source>
</evidence>
<dbReference type="EMBL" id="JAFBBU010000001">
    <property type="protein sequence ID" value="MBM7472495.1"/>
    <property type="molecule type" value="Genomic_DNA"/>
</dbReference>
<feature type="transmembrane region" description="Helical" evidence="2">
    <location>
        <begin position="218"/>
        <end position="240"/>
    </location>
</feature>
<keyword evidence="2" id="KW-0812">Transmembrane</keyword>
<feature type="region of interest" description="Disordered" evidence="1">
    <location>
        <begin position="341"/>
        <end position="373"/>
    </location>
</feature>
<gene>
    <name evidence="3" type="ORF">JOE66_002129</name>
</gene>
<evidence type="ECO:0000313" key="3">
    <source>
        <dbReference type="EMBL" id="MBM7472495.1"/>
    </source>
</evidence>
<keyword evidence="2" id="KW-1133">Transmembrane helix</keyword>
<feature type="transmembrane region" description="Helical" evidence="2">
    <location>
        <begin position="252"/>
        <end position="272"/>
    </location>
</feature>
<evidence type="ECO:0000313" key="4">
    <source>
        <dbReference type="Proteomes" id="UP000776164"/>
    </source>
</evidence>
<organism evidence="3 4">
    <name type="scientific">Subtercola frigoramans</name>
    <dbReference type="NCBI Taxonomy" id="120298"/>
    <lineage>
        <taxon>Bacteria</taxon>
        <taxon>Bacillati</taxon>
        <taxon>Actinomycetota</taxon>
        <taxon>Actinomycetes</taxon>
        <taxon>Micrococcales</taxon>
        <taxon>Microbacteriaceae</taxon>
        <taxon>Subtercola</taxon>
    </lineage>
</organism>
<evidence type="ECO:0000256" key="2">
    <source>
        <dbReference type="SAM" id="Phobius"/>
    </source>
</evidence>
<feature type="transmembrane region" description="Helical" evidence="2">
    <location>
        <begin position="160"/>
        <end position="180"/>
    </location>
</feature>
<accession>A0ABS2L5W8</accession>
<dbReference type="RefSeq" id="WP_205109289.1">
    <property type="nucleotide sequence ID" value="NZ_BAAAHT010000004.1"/>
</dbReference>
<dbReference type="Proteomes" id="UP000776164">
    <property type="component" value="Unassembled WGS sequence"/>
</dbReference>
<sequence length="373" mass="39609">MATNKKQRVQRSSAKDGQLVAGFELTQEADNTSFHRVDSAALQARPTDVIETWKEKEFDERALEQTPLFAAAASAASRVARLTAGGLRPEAEAAAQVAAGDATLLDEARQSRTAAMKALAAFRTRAPKAKLFYVARTIAFLVGDIAGISGAAISLGEIPLNAFVLSLSAATATVVAGLVGKDLRSVRESMRRERDLDALTPEQQQFAHLFTGRDSGTVIIRLIIGVSLAIGVLVGGGIFALRASIDGGLTGLVFGCFAAAIMLGSLASSYAYGDEISDLLDNFTAEYDRAIKRQLHLAGNSARREYLEKFAEHESIEAEQSHLGDAAKRSVTAAKWRILAHNPGTVGHGPDSQPRPQPQAVVGRRSRKSGASA</sequence>
<feature type="compositionally biased region" description="Basic residues" evidence="1">
    <location>
        <begin position="364"/>
        <end position="373"/>
    </location>
</feature>
<evidence type="ECO:0000256" key="1">
    <source>
        <dbReference type="SAM" id="MobiDB-lite"/>
    </source>
</evidence>
<comment type="caution">
    <text evidence="3">The sequence shown here is derived from an EMBL/GenBank/DDBJ whole genome shotgun (WGS) entry which is preliminary data.</text>
</comment>
<keyword evidence="4" id="KW-1185">Reference proteome</keyword>
<reference evidence="3 4" key="1">
    <citation type="submission" date="2021-01" db="EMBL/GenBank/DDBJ databases">
        <title>Sequencing the genomes of 1000 actinobacteria strains.</title>
        <authorList>
            <person name="Klenk H.-P."/>
        </authorList>
    </citation>
    <scope>NUCLEOTIDE SEQUENCE [LARGE SCALE GENOMIC DNA]</scope>
    <source>
        <strain evidence="3 4">DSM 13057</strain>
    </source>
</reference>
<proteinExistence type="predicted"/>